<dbReference type="SUPFAM" id="SSF56112">
    <property type="entry name" value="Protein kinase-like (PK-like)"/>
    <property type="match status" value="1"/>
</dbReference>
<protein>
    <recommendedName>
        <fullName evidence="1">Aminoglycoside phosphotransferase domain-containing protein</fullName>
    </recommendedName>
</protein>
<dbReference type="AlphaFoldDB" id="A0A367L5M4"/>
<feature type="domain" description="Aminoglycoside phosphotransferase" evidence="1">
    <location>
        <begin position="55"/>
        <end position="296"/>
    </location>
</feature>
<name>A0A367L5M4_9HYPO</name>
<dbReference type="InterPro" id="IPR011009">
    <property type="entry name" value="Kinase-like_dom_sf"/>
</dbReference>
<accession>A0A367L5M4</accession>
<dbReference type="Proteomes" id="UP000253664">
    <property type="component" value="Unassembled WGS sequence"/>
</dbReference>
<dbReference type="Gene3D" id="3.30.200.20">
    <property type="entry name" value="Phosphorylase Kinase, domain 1"/>
    <property type="match status" value="1"/>
</dbReference>
<sequence length="389" mass="43971">MPLDTTWRKMCSYPLDTYIGRSVNECLARTNWHQLCLLASSLRQGVPCRVLPELKNGLHHLVRLLAFDDGTTWIARVQMHTSTQNSALLLQSEVDTMTLIRQRTSIPVPTVYAYEVDTRNPTSAAFILMQVVSGNVATDSDGGYQVHQGQIPLYRRPSFYLAVAKIQVQMTSVRLPLIGMVTQDSITGNYIVGPFPHLGGPFHTATDFIKAWARHSCFPLSDDAVDRIPSAALRSRILTSIQAFPNELASSAADLITHNDGPFPITHTDFFHSNIIVDSKYHIQAVIDWEGACTMPWELVEPPLFLETVPPELDAPNNYDENGVPVDQDTRQRWDDRRQYEKLVAEMELETQGDNMLSLTLSNRRHQKLAYAMRVYTNPGKLLFYDRVI</sequence>
<dbReference type="PANTHER" id="PTHR21310">
    <property type="entry name" value="AMINOGLYCOSIDE PHOSPHOTRANSFERASE-RELATED-RELATED"/>
    <property type="match status" value="1"/>
</dbReference>
<dbReference type="InterPro" id="IPR051678">
    <property type="entry name" value="AGP_Transferase"/>
</dbReference>
<evidence type="ECO:0000313" key="3">
    <source>
        <dbReference type="Proteomes" id="UP000253664"/>
    </source>
</evidence>
<evidence type="ECO:0000259" key="1">
    <source>
        <dbReference type="Pfam" id="PF01636"/>
    </source>
</evidence>
<dbReference type="STRING" id="1330021.A0A367L5M4"/>
<dbReference type="InterPro" id="IPR002575">
    <property type="entry name" value="Aminoglycoside_PTrfase"/>
</dbReference>
<gene>
    <name evidence="2" type="ORF">L249_4114</name>
</gene>
<evidence type="ECO:0000313" key="2">
    <source>
        <dbReference type="EMBL" id="RCI09730.1"/>
    </source>
</evidence>
<proteinExistence type="predicted"/>
<reference evidence="2 3" key="1">
    <citation type="journal article" date="2015" name="BMC Genomics">
        <title>Insights from the genome of Ophiocordyceps polyrhachis-furcata to pathogenicity and host specificity in insect fungi.</title>
        <authorList>
            <person name="Wichadakul D."/>
            <person name="Kobmoo N."/>
            <person name="Ingsriswang S."/>
            <person name="Tangphatsornruang S."/>
            <person name="Chantasingh D."/>
            <person name="Luangsa-ard J.J."/>
            <person name="Eurwilaichitr L."/>
        </authorList>
    </citation>
    <scope>NUCLEOTIDE SEQUENCE [LARGE SCALE GENOMIC DNA]</scope>
    <source>
        <strain evidence="2 3">BCC 54312</strain>
    </source>
</reference>
<dbReference type="OrthoDB" id="10003767at2759"/>
<organism evidence="2 3">
    <name type="scientific">Ophiocordyceps polyrhachis-furcata BCC 54312</name>
    <dbReference type="NCBI Taxonomy" id="1330021"/>
    <lineage>
        <taxon>Eukaryota</taxon>
        <taxon>Fungi</taxon>
        <taxon>Dikarya</taxon>
        <taxon>Ascomycota</taxon>
        <taxon>Pezizomycotina</taxon>
        <taxon>Sordariomycetes</taxon>
        <taxon>Hypocreomycetidae</taxon>
        <taxon>Hypocreales</taxon>
        <taxon>Ophiocordycipitaceae</taxon>
        <taxon>Ophiocordyceps</taxon>
    </lineage>
</organism>
<keyword evidence="3" id="KW-1185">Reference proteome</keyword>
<comment type="caution">
    <text evidence="2">The sequence shown here is derived from an EMBL/GenBank/DDBJ whole genome shotgun (WGS) entry which is preliminary data.</text>
</comment>
<dbReference type="Pfam" id="PF01636">
    <property type="entry name" value="APH"/>
    <property type="match status" value="1"/>
</dbReference>
<dbReference type="EMBL" id="LKCN02000014">
    <property type="protein sequence ID" value="RCI09730.1"/>
    <property type="molecule type" value="Genomic_DNA"/>
</dbReference>
<dbReference type="PANTHER" id="PTHR21310:SF37">
    <property type="entry name" value="AMINOGLYCOSIDE PHOSPHOTRANSFERASE DOMAIN-CONTAINING PROTEIN"/>
    <property type="match status" value="1"/>
</dbReference>